<feature type="chain" id="PRO_5002908070" evidence="1">
    <location>
        <begin position="19"/>
        <end position="169"/>
    </location>
</feature>
<dbReference type="RefSeq" id="WP_012695045.1">
    <property type="nucleotide sequence ID" value="NC_012528.1"/>
</dbReference>
<keyword evidence="1" id="KW-0732">Signal</keyword>
<dbReference type="EMBL" id="CP001117">
    <property type="protein sequence ID" value="ACO48173.1"/>
    <property type="molecule type" value="Genomic_DNA"/>
</dbReference>
<keyword evidence="3" id="KW-1185">Reference proteome</keyword>
<evidence type="ECO:0000313" key="2">
    <source>
        <dbReference type="EMBL" id="ACO48173.1"/>
    </source>
</evidence>
<dbReference type="KEGG" id="ddr:Deide_3p02160"/>
<feature type="signal peptide" evidence="1">
    <location>
        <begin position="1"/>
        <end position="18"/>
    </location>
</feature>
<gene>
    <name evidence="2" type="ordered locus">Deide_3p02160</name>
</gene>
<organism evidence="2 3">
    <name type="scientific">Deinococcus deserti (strain DSM 17065 / CIP 109153 / LMG 22923 / VCD115)</name>
    <dbReference type="NCBI Taxonomy" id="546414"/>
    <lineage>
        <taxon>Bacteria</taxon>
        <taxon>Thermotogati</taxon>
        <taxon>Deinococcota</taxon>
        <taxon>Deinococci</taxon>
        <taxon>Deinococcales</taxon>
        <taxon>Deinococcaceae</taxon>
        <taxon>Deinococcus</taxon>
    </lineage>
</organism>
<proteinExistence type="predicted"/>
<keyword evidence="2" id="KW-0614">Plasmid</keyword>
<dbReference type="OrthoDB" id="9963815at2"/>
<dbReference type="Proteomes" id="UP000002208">
    <property type="component" value="Plasmid 3"/>
</dbReference>
<sequence>MRRITWLALLTVSPLALAQNAKVPDFLQRIDSVSSRPFCRTYGCRPLKVTVGPHETYPSVVLTTSRYEIQKIFGQLTIIRMTDGYVYDMQLTASAYPLAETHAQAFSALTKDLLNLSLTKDELNTCLNNARKEKDLGMYLTLVDQWAVGCALIPQDGGFKSVLSIWPIG</sequence>
<evidence type="ECO:0000256" key="1">
    <source>
        <dbReference type="SAM" id="SignalP"/>
    </source>
</evidence>
<geneLocation type="plasmid" evidence="3">
    <name>pDeide3</name>
</geneLocation>
<evidence type="ECO:0000313" key="3">
    <source>
        <dbReference type="Proteomes" id="UP000002208"/>
    </source>
</evidence>
<accession>C1D3U4</accession>
<name>C1D3U4_DEIDV</name>
<reference evidence="2 3" key="1">
    <citation type="journal article" date="2009" name="PLoS Genet.">
        <title>Alliance of proteomics and genomics to unravel the specificities of Sahara bacterium Deinococcus deserti.</title>
        <authorList>
            <person name="de Groot A."/>
            <person name="Dulermo R."/>
            <person name="Ortet P."/>
            <person name="Blanchard L."/>
            <person name="Guerin P."/>
            <person name="Fernandez B."/>
            <person name="Vacherie B."/>
            <person name="Dossat C."/>
            <person name="Jolivet E."/>
            <person name="Siguier P."/>
            <person name="Chandler M."/>
            <person name="Barakat M."/>
            <person name="Dedieu A."/>
            <person name="Barbe V."/>
            <person name="Heulin T."/>
            <person name="Sommer S."/>
            <person name="Achouak W."/>
            <person name="Armengaud J."/>
        </authorList>
    </citation>
    <scope>NUCLEOTIDE SEQUENCE [LARGE SCALE GENOMIC DNA]</scope>
    <source>
        <strain evidence="3">DSM 17065 / CIP 109153 / LMG 22923 / VCD115</strain>
        <plasmid evidence="3">pDeide3</plasmid>
    </source>
</reference>
<protein>
    <submittedName>
        <fullName evidence="2">Uncharacterized protein</fullName>
    </submittedName>
</protein>
<dbReference type="HOGENOM" id="CLU_1575887_0_0_0"/>
<dbReference type="AlphaFoldDB" id="C1D3U4"/>